<organism evidence="1 2">
    <name type="scientific">Gigaspora rosea</name>
    <dbReference type="NCBI Taxonomy" id="44941"/>
    <lineage>
        <taxon>Eukaryota</taxon>
        <taxon>Fungi</taxon>
        <taxon>Fungi incertae sedis</taxon>
        <taxon>Mucoromycota</taxon>
        <taxon>Glomeromycotina</taxon>
        <taxon>Glomeromycetes</taxon>
        <taxon>Diversisporales</taxon>
        <taxon>Gigasporaceae</taxon>
        <taxon>Gigaspora</taxon>
    </lineage>
</organism>
<keyword evidence="2" id="KW-1185">Reference proteome</keyword>
<evidence type="ECO:0000313" key="1">
    <source>
        <dbReference type="EMBL" id="RIB25056.1"/>
    </source>
</evidence>
<dbReference type="OrthoDB" id="2427805at2759"/>
<name>A0A397W157_9GLOM</name>
<proteinExistence type="predicted"/>
<accession>A0A397W157</accession>
<gene>
    <name evidence="1" type="ORF">C2G38_2031359</name>
</gene>
<dbReference type="EMBL" id="QKWP01000189">
    <property type="protein sequence ID" value="RIB25056.1"/>
    <property type="molecule type" value="Genomic_DNA"/>
</dbReference>
<comment type="caution">
    <text evidence="1">The sequence shown here is derived from an EMBL/GenBank/DDBJ whole genome shotgun (WGS) entry which is preliminary data.</text>
</comment>
<sequence>MGHRGNFIIRKIGNGENDEYGIGEAGKLWIDNHESKFLKESNIKTPKVLKDMLLKLRNKVGDNSLKLQTVGMIHLGLMMTILLLDNPFGYVCRIRHSEYLQICWWFNPSDFLKKMIPFINFIGHFMSPSDQEKCSAKFTKHLINLGFKSHDRKRHQSLKYCFGGFINEPVREFDMC</sequence>
<evidence type="ECO:0000313" key="2">
    <source>
        <dbReference type="Proteomes" id="UP000266673"/>
    </source>
</evidence>
<protein>
    <submittedName>
        <fullName evidence="1">Uncharacterized protein</fullName>
    </submittedName>
</protein>
<reference evidence="1 2" key="1">
    <citation type="submission" date="2018-06" db="EMBL/GenBank/DDBJ databases">
        <title>Comparative genomics reveals the genomic features of Rhizophagus irregularis, R. cerebriforme, R. diaphanum and Gigaspora rosea, and their symbiotic lifestyle signature.</title>
        <authorList>
            <person name="Morin E."/>
            <person name="San Clemente H."/>
            <person name="Chen E.C.H."/>
            <person name="De La Providencia I."/>
            <person name="Hainaut M."/>
            <person name="Kuo A."/>
            <person name="Kohler A."/>
            <person name="Murat C."/>
            <person name="Tang N."/>
            <person name="Roy S."/>
            <person name="Loubradou J."/>
            <person name="Henrissat B."/>
            <person name="Grigoriev I.V."/>
            <person name="Corradi N."/>
            <person name="Roux C."/>
            <person name="Martin F.M."/>
        </authorList>
    </citation>
    <scope>NUCLEOTIDE SEQUENCE [LARGE SCALE GENOMIC DNA]</scope>
    <source>
        <strain evidence="1 2">DAOM 194757</strain>
    </source>
</reference>
<dbReference type="Proteomes" id="UP000266673">
    <property type="component" value="Unassembled WGS sequence"/>
</dbReference>
<dbReference type="AlphaFoldDB" id="A0A397W157"/>